<evidence type="ECO:0000256" key="12">
    <source>
        <dbReference type="ARBA" id="ARBA00034430"/>
    </source>
</evidence>
<evidence type="ECO:0000256" key="9">
    <source>
        <dbReference type="ARBA" id="ARBA00023065"/>
    </source>
</evidence>
<evidence type="ECO:0000256" key="10">
    <source>
        <dbReference type="ARBA" id="ARBA00023136"/>
    </source>
</evidence>
<evidence type="ECO:0000256" key="2">
    <source>
        <dbReference type="ARBA" id="ARBA00006920"/>
    </source>
</evidence>
<accession>A0ABU7T1N2</accession>
<proteinExistence type="inferred from homology"/>
<organism evidence="14 15">
    <name type="scientific">Schleiferilactobacillus harbinensis</name>
    <dbReference type="NCBI Taxonomy" id="304207"/>
    <lineage>
        <taxon>Bacteria</taxon>
        <taxon>Bacillati</taxon>
        <taxon>Bacillota</taxon>
        <taxon>Bacilli</taxon>
        <taxon>Lactobacillales</taxon>
        <taxon>Lactobacillaceae</taxon>
        <taxon>Schleiferilactobacillus</taxon>
    </lineage>
</organism>
<keyword evidence="5 13" id="KW-0812">Transmembrane</keyword>
<evidence type="ECO:0000256" key="8">
    <source>
        <dbReference type="ARBA" id="ARBA00022989"/>
    </source>
</evidence>
<feature type="transmembrane region" description="Helical" evidence="13">
    <location>
        <begin position="43"/>
        <end position="62"/>
    </location>
</feature>
<keyword evidence="8 13" id="KW-1133">Transmembrane helix</keyword>
<keyword evidence="11" id="KW-0407">Ion channel</keyword>
<evidence type="ECO:0000313" key="14">
    <source>
        <dbReference type="EMBL" id="MEE6716515.1"/>
    </source>
</evidence>
<keyword evidence="15" id="KW-1185">Reference proteome</keyword>
<gene>
    <name evidence="14" type="ORF">PS435_11650</name>
</gene>
<evidence type="ECO:0000256" key="6">
    <source>
        <dbReference type="ARBA" id="ARBA00022826"/>
    </source>
</evidence>
<dbReference type="RefSeq" id="WP_208198613.1">
    <property type="nucleotide sequence ID" value="NZ_JAGFBC010000009.1"/>
</dbReference>
<keyword evidence="3" id="KW-0813">Transport</keyword>
<evidence type="ECO:0000256" key="3">
    <source>
        <dbReference type="ARBA" id="ARBA00022448"/>
    </source>
</evidence>
<evidence type="ECO:0000313" key="15">
    <source>
        <dbReference type="Proteomes" id="UP001330016"/>
    </source>
</evidence>
<keyword evidence="10 13" id="KW-0472">Membrane</keyword>
<evidence type="ECO:0000256" key="5">
    <source>
        <dbReference type="ARBA" id="ARBA00022692"/>
    </source>
</evidence>
<feature type="transmembrane region" description="Helical" evidence="13">
    <location>
        <begin position="82"/>
        <end position="103"/>
    </location>
</feature>
<keyword evidence="4" id="KW-0633">Potassium transport</keyword>
<keyword evidence="9" id="KW-0406">Ion transport</keyword>
<comment type="similarity">
    <text evidence="2">Belongs to the TMEM175 family.</text>
</comment>
<reference evidence="14 15" key="1">
    <citation type="submission" date="2023-02" db="EMBL/GenBank/DDBJ databases">
        <title>The predominant lactic acid bacteria and yeasts involved in the spontaneous fermentation of millet during the production of the traditional porridge Hausa koko in Ghana.</title>
        <authorList>
            <person name="Atter A."/>
            <person name="Diaz M."/>
        </authorList>
    </citation>
    <scope>NUCLEOTIDE SEQUENCE [LARGE SCALE GENOMIC DNA]</scope>
    <source>
        <strain evidence="14 15">FI11640</strain>
    </source>
</reference>
<dbReference type="Pfam" id="PF06736">
    <property type="entry name" value="TMEM175"/>
    <property type="match status" value="1"/>
</dbReference>
<dbReference type="Proteomes" id="UP001330016">
    <property type="component" value="Unassembled WGS sequence"/>
</dbReference>
<feature type="transmembrane region" description="Helical" evidence="13">
    <location>
        <begin position="115"/>
        <end position="135"/>
    </location>
</feature>
<dbReference type="PANTHER" id="PTHR31462">
    <property type="entry name" value="ENDOSOMAL/LYSOSOMAL POTASSIUM CHANNEL TMEM175"/>
    <property type="match status" value="1"/>
</dbReference>
<dbReference type="PANTHER" id="PTHR31462:SF5">
    <property type="entry name" value="ENDOSOMAL_LYSOSOMAL PROTON CHANNEL TMEM175"/>
    <property type="match status" value="1"/>
</dbReference>
<protein>
    <submittedName>
        <fullName evidence="14">TMEM175 family protein</fullName>
    </submittedName>
</protein>
<name>A0ABU7T1N2_9LACO</name>
<comment type="subcellular location">
    <subcellularLocation>
        <location evidence="1">Membrane</location>
        <topology evidence="1">Multi-pass membrane protein</topology>
    </subcellularLocation>
</comment>
<feature type="transmembrane region" description="Helical" evidence="13">
    <location>
        <begin position="162"/>
        <end position="195"/>
    </location>
</feature>
<evidence type="ECO:0000256" key="13">
    <source>
        <dbReference type="SAM" id="Phobius"/>
    </source>
</evidence>
<sequence>MSISRFQAFSDGVFSILITILVLNFSIPAYTAGHLAAAVVNQWPTMAAYVVSYFYVGTLWLFHHDYFNTLTRIDRNVNMLNLLILFSITLIDYPMSLVAHTLAIRNTQDMRVAFILYDLVALFVSLTFFLMYVYLHRHMDLKAPHVTTDFYTTIKFDPLRSVAIYGASIIAAFFSIPLSALLLVLGILFHFFAYLRMSGNLRKAKVKKVPAQPQPSREEKK</sequence>
<dbReference type="EMBL" id="JAQSGK010000037">
    <property type="protein sequence ID" value="MEE6716515.1"/>
    <property type="molecule type" value="Genomic_DNA"/>
</dbReference>
<evidence type="ECO:0000256" key="1">
    <source>
        <dbReference type="ARBA" id="ARBA00004141"/>
    </source>
</evidence>
<evidence type="ECO:0000256" key="4">
    <source>
        <dbReference type="ARBA" id="ARBA00022538"/>
    </source>
</evidence>
<keyword evidence="7" id="KW-0630">Potassium</keyword>
<keyword evidence="6" id="KW-0631">Potassium channel</keyword>
<feature type="transmembrane region" description="Helical" evidence="13">
    <location>
        <begin position="12"/>
        <end position="31"/>
    </location>
</feature>
<dbReference type="InterPro" id="IPR010617">
    <property type="entry name" value="TMEM175-like"/>
</dbReference>
<comment type="catalytic activity">
    <reaction evidence="12">
        <text>K(+)(in) = K(+)(out)</text>
        <dbReference type="Rhea" id="RHEA:29463"/>
        <dbReference type="ChEBI" id="CHEBI:29103"/>
    </reaction>
</comment>
<evidence type="ECO:0000256" key="11">
    <source>
        <dbReference type="ARBA" id="ARBA00023303"/>
    </source>
</evidence>
<evidence type="ECO:0000256" key="7">
    <source>
        <dbReference type="ARBA" id="ARBA00022958"/>
    </source>
</evidence>
<comment type="caution">
    <text evidence="14">The sequence shown here is derived from an EMBL/GenBank/DDBJ whole genome shotgun (WGS) entry which is preliminary data.</text>
</comment>